<feature type="binding site" evidence="7">
    <location>
        <begin position="18"/>
        <end position="19"/>
    </location>
    <ligand>
        <name>substrate</name>
    </ligand>
</feature>
<protein>
    <recommendedName>
        <fullName evidence="2 7">Glutamate racemase</fullName>
        <ecNumber evidence="2 7">5.1.1.3</ecNumber>
    </recommendedName>
</protein>
<dbReference type="InterPro" id="IPR004391">
    <property type="entry name" value="Glu_race"/>
</dbReference>
<evidence type="ECO:0000256" key="4">
    <source>
        <dbReference type="ARBA" id="ARBA00022984"/>
    </source>
</evidence>
<dbReference type="OrthoDB" id="9801055at2"/>
<dbReference type="PROSITE" id="PS00924">
    <property type="entry name" value="ASP_GLU_RACEMASE_2"/>
    <property type="match status" value="1"/>
</dbReference>
<dbReference type="HOGENOM" id="CLU_052344_1_0_9"/>
<feature type="active site" description="Proton donor/acceptor" evidence="7">
    <location>
        <position position="192"/>
    </location>
</feature>
<comment type="function">
    <text evidence="7">Provides the (R)-glutamate required for cell wall biosynthesis.</text>
</comment>
<dbReference type="PANTHER" id="PTHR21198">
    <property type="entry name" value="GLUTAMATE RACEMASE"/>
    <property type="match status" value="1"/>
</dbReference>
<dbReference type="HAMAP" id="MF_00258">
    <property type="entry name" value="Glu_racemase"/>
    <property type="match status" value="1"/>
</dbReference>
<keyword evidence="5 7" id="KW-0413">Isomerase</keyword>
<keyword evidence="4 7" id="KW-0573">Peptidoglycan synthesis</keyword>
<dbReference type="EC" id="5.1.1.3" evidence="2 7"/>
<dbReference type="GO" id="GO:0009252">
    <property type="term" value="P:peptidoglycan biosynthetic process"/>
    <property type="evidence" value="ECO:0007669"/>
    <property type="project" value="UniProtKB-UniRule"/>
</dbReference>
<evidence type="ECO:0000256" key="3">
    <source>
        <dbReference type="ARBA" id="ARBA00022960"/>
    </source>
</evidence>
<dbReference type="NCBIfam" id="TIGR00067">
    <property type="entry name" value="glut_race"/>
    <property type="match status" value="1"/>
</dbReference>
<dbReference type="UniPathway" id="UPA00219"/>
<dbReference type="GO" id="GO:0008360">
    <property type="term" value="P:regulation of cell shape"/>
    <property type="evidence" value="ECO:0007669"/>
    <property type="project" value="UniProtKB-KW"/>
</dbReference>
<keyword evidence="3 7" id="KW-0133">Cell shape</keyword>
<dbReference type="eggNOG" id="COG0796">
    <property type="taxonomic scope" value="Bacteria"/>
</dbReference>
<feature type="binding site" evidence="7">
    <location>
        <begin position="193"/>
        <end position="194"/>
    </location>
    <ligand>
        <name>substrate</name>
    </ligand>
</feature>
<dbReference type="GO" id="GO:0008881">
    <property type="term" value="F:glutamate racemase activity"/>
    <property type="evidence" value="ECO:0007669"/>
    <property type="project" value="UniProtKB-UniRule"/>
</dbReference>
<dbReference type="InterPro" id="IPR015942">
    <property type="entry name" value="Asp/Glu/hydantoin_racemase"/>
</dbReference>
<evidence type="ECO:0000313" key="9">
    <source>
        <dbReference type="Proteomes" id="UP000005753"/>
    </source>
</evidence>
<keyword evidence="6 7" id="KW-0961">Cell wall biogenesis/degradation</keyword>
<proteinExistence type="inferred from homology"/>
<evidence type="ECO:0000256" key="6">
    <source>
        <dbReference type="ARBA" id="ARBA00023316"/>
    </source>
</evidence>
<evidence type="ECO:0000256" key="5">
    <source>
        <dbReference type="ARBA" id="ARBA00023235"/>
    </source>
</evidence>
<dbReference type="PANTHER" id="PTHR21198:SF3">
    <property type="entry name" value="GLUTAMATE RACEMASE"/>
    <property type="match status" value="1"/>
</dbReference>
<dbReference type="Gene3D" id="3.40.50.1860">
    <property type="match status" value="2"/>
</dbReference>
<dbReference type="Proteomes" id="UP000005753">
    <property type="component" value="Chromosome"/>
</dbReference>
<keyword evidence="9" id="KW-1185">Reference proteome</keyword>
<dbReference type="GO" id="GO:0071555">
    <property type="term" value="P:cell wall organization"/>
    <property type="evidence" value="ECO:0007669"/>
    <property type="project" value="UniProtKB-KW"/>
</dbReference>
<evidence type="ECO:0000256" key="2">
    <source>
        <dbReference type="ARBA" id="ARBA00013090"/>
    </source>
</evidence>
<feature type="binding site" evidence="7">
    <location>
        <begin position="50"/>
        <end position="51"/>
    </location>
    <ligand>
        <name>substrate</name>
    </ligand>
</feature>
<feature type="active site" description="Proton donor/acceptor" evidence="7">
    <location>
        <position position="81"/>
    </location>
</feature>
<name>I5ATB4_EUBC6</name>
<comment type="similarity">
    <text evidence="7">Belongs to the aspartate/glutamate racemases family.</text>
</comment>
<reference evidence="8 9" key="2">
    <citation type="submission" date="2012-02" db="EMBL/GenBank/DDBJ databases">
        <title>Improved High-Quality Draft sequence of Eubacterium cellulosolvens 6.</title>
        <authorList>
            <consortium name="US DOE Joint Genome Institute"/>
            <person name="Lucas S."/>
            <person name="Han J."/>
            <person name="Lapidus A."/>
            <person name="Cheng J.-F."/>
            <person name="Goodwin L."/>
            <person name="Pitluck S."/>
            <person name="Peters L."/>
            <person name="Mikhailova N."/>
            <person name="Gu W."/>
            <person name="Detter J.C."/>
            <person name="Han C."/>
            <person name="Tapia R."/>
            <person name="Land M."/>
            <person name="Hauser L."/>
            <person name="Kyrpides N."/>
            <person name="Ivanova N."/>
            <person name="Pagani I."/>
            <person name="Johnson E."/>
            <person name="Mukhopadhyay B."/>
            <person name="Anderson I."/>
            <person name="Woyke T."/>
        </authorList>
    </citation>
    <scope>NUCLEOTIDE SEQUENCE [LARGE SCALE GENOMIC DNA]</scope>
    <source>
        <strain evidence="8 9">6</strain>
    </source>
</reference>
<dbReference type="InterPro" id="IPR018187">
    <property type="entry name" value="Asp/Glu_racemase_AS_1"/>
</dbReference>
<reference evidence="8 9" key="1">
    <citation type="submission" date="2010-08" db="EMBL/GenBank/DDBJ databases">
        <authorList>
            <consortium name="US DOE Joint Genome Institute (JGI-PGF)"/>
            <person name="Lucas S."/>
            <person name="Copeland A."/>
            <person name="Lapidus A."/>
            <person name="Cheng J.-F."/>
            <person name="Bruce D."/>
            <person name="Goodwin L."/>
            <person name="Pitluck S."/>
            <person name="Land M.L."/>
            <person name="Hauser L."/>
            <person name="Chang Y.-J."/>
            <person name="Anderson I.J."/>
            <person name="Johnson E."/>
            <person name="Mulhopadhyay B."/>
            <person name="Kyrpides N."/>
            <person name="Woyke T.J."/>
        </authorList>
    </citation>
    <scope>NUCLEOTIDE SEQUENCE [LARGE SCALE GENOMIC DNA]</scope>
    <source>
        <strain evidence="8 9">6</strain>
    </source>
</reference>
<dbReference type="PROSITE" id="PS00923">
    <property type="entry name" value="ASP_GLU_RACEMASE_1"/>
    <property type="match status" value="1"/>
</dbReference>
<dbReference type="InterPro" id="IPR033134">
    <property type="entry name" value="Asp/Glu_racemase_AS_2"/>
</dbReference>
<dbReference type="STRING" id="633697.EubceDRAFT1_1220"/>
<feature type="binding site" evidence="7">
    <location>
        <begin position="82"/>
        <end position="83"/>
    </location>
    <ligand>
        <name>substrate</name>
    </ligand>
</feature>
<evidence type="ECO:0000313" key="8">
    <source>
        <dbReference type="EMBL" id="EIM57037.1"/>
    </source>
</evidence>
<gene>
    <name evidence="7" type="primary">murI</name>
    <name evidence="8" type="ORF">EubceDRAFT1_1220</name>
</gene>
<dbReference type="AlphaFoldDB" id="I5ATB4"/>
<dbReference type="InterPro" id="IPR001920">
    <property type="entry name" value="Asp/Glu_race"/>
</dbReference>
<organism evidence="8 9">
    <name type="scientific">Eubacterium cellulosolvens (strain ATCC 43171 / JCM 9499 / 6)</name>
    <name type="common">Cillobacterium cellulosolvens</name>
    <dbReference type="NCBI Taxonomy" id="633697"/>
    <lineage>
        <taxon>Bacteria</taxon>
        <taxon>Bacillati</taxon>
        <taxon>Bacillota</taxon>
        <taxon>Clostridia</taxon>
        <taxon>Eubacteriales</taxon>
        <taxon>Eubacteriaceae</taxon>
        <taxon>Eubacterium</taxon>
    </lineage>
</organism>
<comment type="pathway">
    <text evidence="7">Cell wall biogenesis; peptidoglycan biosynthesis.</text>
</comment>
<evidence type="ECO:0000256" key="1">
    <source>
        <dbReference type="ARBA" id="ARBA00001602"/>
    </source>
</evidence>
<evidence type="ECO:0000256" key="7">
    <source>
        <dbReference type="HAMAP-Rule" id="MF_00258"/>
    </source>
</evidence>
<accession>I5ATB4</accession>
<comment type="catalytic activity">
    <reaction evidence="1 7">
        <text>L-glutamate = D-glutamate</text>
        <dbReference type="Rhea" id="RHEA:12813"/>
        <dbReference type="ChEBI" id="CHEBI:29985"/>
        <dbReference type="ChEBI" id="CHEBI:29986"/>
        <dbReference type="EC" id="5.1.1.3"/>
    </reaction>
</comment>
<sequence length="269" mass="29938">MLTETETGKYKDYIGVFDSGVGGLSVLKELVKELPEEDFLYFGDSANAPYGEKEIGTIRELSMKIADRMVADGVKTIVIACNTATSAAVKEIRAKYQERMPIIGIEPALKPAARWKRHGRILVMATPATLKLEKYEDLSHRLEGEAEFIPVMCTGLASRVEKGKLEEEDLHELLEELLGPYRGKVDGIVLGCTHYPFVKKQIRSVMGDIPMFDGGEGTAHELHRQLEKHGLLKKKESGDPGKKGEVVLLSSIPGAESEELYRDMFRMEI</sequence>
<dbReference type="EMBL" id="CM001487">
    <property type="protein sequence ID" value="EIM57037.1"/>
    <property type="molecule type" value="Genomic_DNA"/>
</dbReference>
<dbReference type="SUPFAM" id="SSF53681">
    <property type="entry name" value="Aspartate/glutamate racemase"/>
    <property type="match status" value="2"/>
</dbReference>
<dbReference type="Pfam" id="PF01177">
    <property type="entry name" value="Asp_Glu_race"/>
    <property type="match status" value="1"/>
</dbReference>